<dbReference type="GO" id="GO:0005938">
    <property type="term" value="C:cell cortex"/>
    <property type="evidence" value="ECO:0007669"/>
    <property type="project" value="UniProtKB-ARBA"/>
</dbReference>
<feature type="compositionally biased region" description="Polar residues" evidence="2">
    <location>
        <begin position="406"/>
        <end position="422"/>
    </location>
</feature>
<feature type="compositionally biased region" description="Polar residues" evidence="2">
    <location>
        <begin position="595"/>
        <end position="612"/>
    </location>
</feature>
<keyword evidence="1" id="KW-0597">Phosphoprotein</keyword>
<dbReference type="EMBL" id="AKCR02000010">
    <property type="protein sequence ID" value="PKK29609.1"/>
    <property type="molecule type" value="Genomic_DNA"/>
</dbReference>
<feature type="compositionally biased region" description="Polar residues" evidence="2">
    <location>
        <begin position="1053"/>
        <end position="1064"/>
    </location>
</feature>
<feature type="compositionally biased region" description="Polar residues" evidence="2">
    <location>
        <begin position="558"/>
        <end position="573"/>
    </location>
</feature>
<evidence type="ECO:0000256" key="2">
    <source>
        <dbReference type="SAM" id="MobiDB-lite"/>
    </source>
</evidence>
<evidence type="ECO:0000313" key="4">
    <source>
        <dbReference type="EMBL" id="PKK29609.1"/>
    </source>
</evidence>
<evidence type="ECO:0000259" key="3">
    <source>
        <dbReference type="Pfam" id="PF09469"/>
    </source>
</evidence>
<feature type="domain" description="Cordon-bleu ubiquitin-like" evidence="3">
    <location>
        <begin position="259"/>
        <end position="345"/>
    </location>
</feature>
<feature type="compositionally biased region" description="Polar residues" evidence="2">
    <location>
        <begin position="1197"/>
        <end position="1213"/>
    </location>
</feature>
<feature type="region of interest" description="Disordered" evidence="2">
    <location>
        <begin position="1197"/>
        <end position="1219"/>
    </location>
</feature>
<name>A0A2I0MIU9_COLLI</name>
<dbReference type="GO" id="GO:0016020">
    <property type="term" value="C:membrane"/>
    <property type="evidence" value="ECO:0007669"/>
    <property type="project" value="UniProtKB-ARBA"/>
</dbReference>
<gene>
    <name evidence="4" type="primary">COBLL1</name>
    <name evidence="4" type="ORF">A306_00003903</name>
</gene>
<proteinExistence type="predicted"/>
<feature type="compositionally biased region" description="Polar residues" evidence="2">
    <location>
        <begin position="508"/>
        <end position="526"/>
    </location>
</feature>
<feature type="compositionally biased region" description="Polar residues" evidence="2">
    <location>
        <begin position="1082"/>
        <end position="1092"/>
    </location>
</feature>
<comment type="caution">
    <text evidence="4">The sequence shown here is derived from an EMBL/GenBank/DDBJ whole genome shotgun (WGS) entry which is preliminary data.</text>
</comment>
<sequence>MPRCTLLTATNKEFKKSRSVELLVKVSVLLALNHMKNTGCNLAIVNVEKDEGVSAGAKGEGAPAGSGSKGGCGSCWSGLCCGESWGRTSGCASYHPFPLTQLIRAQAGAPAAALTFEEAANATLLLKELYSVTKTGGNCRRKSKAPPPPSETKPIAVSPFDDPESANLIMEHKENVIDKDIELLVVLPGDVIKYTTVNGRKPMMDLLIFLCAQYHLNPSSYTIELVSAENNQIKFKPNTPVGMLEVEKVIVKPKQMDKKKPAPVIPEQTVRVVINYKKTQKTVVRVSPHSPLQELIPIICSKCEFDPSHTLLLKNYQSQEPLDVTKSLNDLGLRELYAMDISRATSPVDLNLPPLQDSYQSENLDVLKEKENKGFFSFFQRNKKKREQAASAPATPLMSKPRPTFITRSNTVSKQYDTSTLPSEMPKKRRAPLPPMPNSQSAPQELAQTQVRPAAEIVKSNSLDGNEQGPLGLVRKGSLPLSDTASVNSSLRRMKRKAPSPPSRAPEDQSQSSNETVTESTGSSPTKVEENAAEVQSETGVKNSEYNLEEIDEREEMSVQQREASASTDTSFGTGEATAAFSSAEVPLETEKNDPATSASVPGSVSVDNSQSFKEEKQENMSTDGKGLQTKISSEQAAFEKDRKLRILDQNKTDDHSDKLLQTTEEGKLQTAEIKTVDFRENDKLEVDGLSNCQACKNDITVNHWNYTKLFPEKQDHKTNQTGVDTVKTQDVAIQTGPSDSSLGRTTQKEIIVPQGCESSTFRGLAPQHNTDTNNPLLQAMQGIQEDNKDTSAEQNLERQGGIHEKVIPIKDQSHVCINGSTSASPEATAKSPDVSPVKDYPLYRQDTKPKPKPANEITRDYIPKIGMTTYKIVPPKSLEIMKSWESEIPSDHKDQEVATLGNSLKHEDPEEFVVQAEVPRLPKHVGQLQGGSQNEPAAANDLLHRANSISERVVTSRAEMTAQSHRTEMESSKQHLPLMLSLNNTNACSETLDKSNALSPTMKPSSFYLQMQRRASGHYVTSAIARSTICAPNSIQNEAKNTEMEKNISAPDPTSFSLLKTSPSSPPADEEKVDDGKKNESSTFPVKSNKPSVYPSCPPAPLNLKTLRTFAVPKPYSSSRPSPFALAVSSAVKRSQSFNKTRTISSQAPREELPVELSSAASAAEFSSVTSVPEVKNHSLQTVTGETLNSQMDMKASNVNSEQKSQAQSGASSDHPAPVTKRQTMMTFQHSDPEQIHQSLLAAIRSGEAAARLKRVGPPSNTISVNGRARLPHLYSTEAKADR</sequence>
<dbReference type="Proteomes" id="UP000053872">
    <property type="component" value="Unassembled WGS sequence"/>
</dbReference>
<feature type="region of interest" description="Disordered" evidence="2">
    <location>
        <begin position="386"/>
        <end position="631"/>
    </location>
</feature>
<feature type="compositionally biased region" description="Polar residues" evidence="2">
    <location>
        <begin position="534"/>
        <end position="546"/>
    </location>
</feature>
<protein>
    <submittedName>
        <fullName evidence="4">Cordon-bleu WH2 repeat protein-like 1</fullName>
    </submittedName>
</protein>
<dbReference type="CDD" id="cd21801">
    <property type="entry name" value="WH2_Wc_Cobl"/>
    <property type="match status" value="1"/>
</dbReference>
<dbReference type="GO" id="GO:0003785">
    <property type="term" value="F:actin monomer binding"/>
    <property type="evidence" value="ECO:0007669"/>
    <property type="project" value="InterPro"/>
</dbReference>
<evidence type="ECO:0000256" key="1">
    <source>
        <dbReference type="ARBA" id="ARBA00022553"/>
    </source>
</evidence>
<keyword evidence="5" id="KW-1185">Reference proteome</keyword>
<feature type="compositionally biased region" description="Polar residues" evidence="2">
    <location>
        <begin position="481"/>
        <end position="491"/>
    </location>
</feature>
<feature type="region of interest" description="Disordered" evidence="2">
    <location>
        <begin position="137"/>
        <end position="158"/>
    </location>
</feature>
<dbReference type="STRING" id="8932.A0A2I0MIU9"/>
<dbReference type="InterPro" id="IPR039895">
    <property type="entry name" value="COBL-like"/>
</dbReference>
<evidence type="ECO:0000313" key="5">
    <source>
        <dbReference type="Proteomes" id="UP000053872"/>
    </source>
</evidence>
<feature type="region of interest" description="Disordered" evidence="2">
    <location>
        <begin position="1048"/>
        <end position="1096"/>
    </location>
</feature>
<dbReference type="PANTHER" id="PTHR21557">
    <property type="entry name" value="CORDON-BLEU"/>
    <property type="match status" value="1"/>
</dbReference>
<feature type="region of interest" description="Disordered" evidence="2">
    <location>
        <begin position="821"/>
        <end position="857"/>
    </location>
</feature>
<dbReference type="Pfam" id="PF09469">
    <property type="entry name" value="Cobl"/>
    <property type="match status" value="1"/>
</dbReference>
<organism evidence="4 5">
    <name type="scientific">Columba livia</name>
    <name type="common">Rock dove</name>
    <dbReference type="NCBI Taxonomy" id="8932"/>
    <lineage>
        <taxon>Eukaryota</taxon>
        <taxon>Metazoa</taxon>
        <taxon>Chordata</taxon>
        <taxon>Craniata</taxon>
        <taxon>Vertebrata</taxon>
        <taxon>Euteleostomi</taxon>
        <taxon>Archelosauria</taxon>
        <taxon>Archosauria</taxon>
        <taxon>Dinosauria</taxon>
        <taxon>Saurischia</taxon>
        <taxon>Theropoda</taxon>
        <taxon>Coelurosauria</taxon>
        <taxon>Aves</taxon>
        <taxon>Neognathae</taxon>
        <taxon>Neoaves</taxon>
        <taxon>Columbimorphae</taxon>
        <taxon>Columbiformes</taxon>
        <taxon>Columbidae</taxon>
        <taxon>Columba</taxon>
    </lineage>
</organism>
<dbReference type="InParanoid" id="A0A2I0MIU9"/>
<dbReference type="Gene3D" id="3.10.20.90">
    <property type="entry name" value="Phosphatidylinositol 3-kinase Catalytic Subunit, Chain A, domain 1"/>
    <property type="match status" value="1"/>
</dbReference>
<reference evidence="4 5" key="1">
    <citation type="journal article" date="2013" name="Science">
        <title>Genomic diversity and evolution of the head crest in the rock pigeon.</title>
        <authorList>
            <person name="Shapiro M.D."/>
            <person name="Kronenberg Z."/>
            <person name="Li C."/>
            <person name="Domyan E.T."/>
            <person name="Pan H."/>
            <person name="Campbell M."/>
            <person name="Tan H."/>
            <person name="Huff C.D."/>
            <person name="Hu H."/>
            <person name="Vickrey A.I."/>
            <person name="Nielsen S.C."/>
            <person name="Stringham S.A."/>
            <person name="Hu H."/>
            <person name="Willerslev E."/>
            <person name="Gilbert M.T."/>
            <person name="Yandell M."/>
            <person name="Zhang G."/>
            <person name="Wang J."/>
        </authorList>
    </citation>
    <scope>NUCLEOTIDE SEQUENCE [LARGE SCALE GENOMIC DNA]</scope>
    <source>
        <tissue evidence="4">Blood</tissue>
    </source>
</reference>
<dbReference type="FunFam" id="3.10.20.90:FF:000065">
    <property type="entry name" value="Cordon-bleu WH2 repeat protein"/>
    <property type="match status" value="1"/>
</dbReference>
<feature type="compositionally biased region" description="Polar residues" evidence="2">
    <location>
        <begin position="438"/>
        <end position="451"/>
    </location>
</feature>
<dbReference type="InterPro" id="IPR019025">
    <property type="entry name" value="Cordon-bleu_ubiquitin_domain"/>
</dbReference>
<dbReference type="PANTHER" id="PTHR21557:SF2">
    <property type="entry name" value="CORDON-BLEU PROTEIN-LIKE 1"/>
    <property type="match status" value="1"/>
</dbReference>
<accession>A0A2I0MIU9</accession>